<accession>A0ABQ3BTK2</accession>
<feature type="domain" description="Gingipain" evidence="3">
    <location>
        <begin position="541"/>
        <end position="912"/>
    </location>
</feature>
<evidence type="ECO:0000313" key="4">
    <source>
        <dbReference type="EMBL" id="GGZ56996.1"/>
    </source>
</evidence>
<dbReference type="NCBIfam" id="TIGR04183">
    <property type="entry name" value="Por_Secre_tail"/>
    <property type="match status" value="1"/>
</dbReference>
<dbReference type="Gene3D" id="2.60.40.4070">
    <property type="match status" value="1"/>
</dbReference>
<reference evidence="5" key="1">
    <citation type="journal article" date="2019" name="Int. J. Syst. Evol. Microbiol.">
        <title>The Global Catalogue of Microorganisms (GCM) 10K type strain sequencing project: providing services to taxonomists for standard genome sequencing and annotation.</title>
        <authorList>
            <consortium name="The Broad Institute Genomics Platform"/>
            <consortium name="The Broad Institute Genome Sequencing Center for Infectious Disease"/>
            <person name="Wu L."/>
            <person name="Ma J."/>
        </authorList>
    </citation>
    <scope>NUCLEOTIDE SEQUENCE [LARGE SCALE GENOMIC DNA]</scope>
    <source>
        <strain evidence="5">KCTC 12708</strain>
    </source>
</reference>
<dbReference type="Gene3D" id="3.40.50.1460">
    <property type="match status" value="1"/>
</dbReference>
<evidence type="ECO:0000256" key="2">
    <source>
        <dbReference type="SAM" id="SignalP"/>
    </source>
</evidence>
<dbReference type="Gene3D" id="3.40.50.10390">
    <property type="entry name" value="Gingipain r, domain 1"/>
    <property type="match status" value="1"/>
</dbReference>
<keyword evidence="5" id="KW-1185">Reference proteome</keyword>
<sequence>MKFIFTLFFLSSVWSSVAQQEDFIVNWSRYQNEVNSASDVQKTSTFTENDFGLYYNESSKSFEFSKNWQNNSRLSNVEITNVQLEPAPQQIINKINVEQLSEDYNLSYAEMKARELSYSSVSISPVVIKNGVVQLVKSFSVTYKRSSSSERNFTVNGINTITNSVFSTGNWYKFYVESTGVHRITRNFLSSLGMDVSSINPNSLKIVGHGGDMLPLRNSENQYFDPPEVSIKVIGGEDGSFDNGDYILFYGKAVDDEWNEESDTNLNLYADRSYYYISANGLGGNRVADYVEPSGTITETITTFDDYQYYEVDEYNIINIGRRWFGDRFDVQNERSYRFNFPDLVQNEPVQIKVYGASVSGISTSMSFAAGGSELGTLNFGVITDSNYGSGQSANFSYSANSDEIEIDVTYSNNGNPSSLGYLDYINVTAKRELNAGSDQFSFRNYEVASLSGLGEYVLSNSSQVSEVWDVTNPTQVVSIPNTEASNSFSFRANLGEVREYIAVVSSDFYTPRRASSPLVSNQNLKGNVFSFNGNQEDVDYLIITSDLLFQQANRLAQYRSNRDDLNIKVVLLEDIYEEFSSGKQDISAIRNFVKYVYDNAINASSRLKYVCLFGDASIDYKDRISGNNNIVPTYESMASFSTGSSAFASDDFYGLMDPQEGNLNSVTGLLDIAVGRILADTPSMARNAVDKIIAYESRESFGPWRNNFVLISDDADEPGGGGYELQVELDQIGDEISANKPFVNVKKIHSDAYQQVSSAGGFRYPDVNEAITEVVEVGASVINYFGHGGENGLSSERIVTVDDILSWQNTDKYNLFVTVTCEFTRFDNPALLSPGEYILRKEDAGSVAMVTTTRSIFVSTGTAFNHLLAPYLFNYNNEDDSIAESVRKAKNAEGTGNIRVVFYFGDPSMKLQLPEPQIRLTSINEAPFTQTSDTLSALEYVKLGGEVQDQNGNLLSNYSGELSTSIFDKRIDRSTLNNDGNGVFEFTTLGEIIFRGKASVSNGQFEFDFVVPRDIAVPVGNGRVSFYAERNSILEDQQGYTNEILIGGINENAPEDNLGPEIQLYMNDESFVSGGITNESPFLLAKLSDENGINTASGIGHDLVAILDGDETNPFVVNDYYETELDDYTRGNVNYRLRDLEEGLHTLTFRAWDVYNNSSTAEIQFRVASDDDLKINRVLNYPNPFHNYTEFWFNHNRPFEPLEVQVQVFTVSGKIVWTQNQTITTDGFLAREITWDGKDDFGQAIGKGVYVYKLTVKSTLTNKKVEKFEKLVIL</sequence>
<dbReference type="InterPro" id="IPR029031">
    <property type="entry name" value="Gingipain_N_sf"/>
</dbReference>
<evidence type="ECO:0000259" key="3">
    <source>
        <dbReference type="Pfam" id="PF01364"/>
    </source>
</evidence>
<dbReference type="NCBIfam" id="NF033707">
    <property type="entry name" value="T9SS_sortase"/>
    <property type="match status" value="1"/>
</dbReference>
<dbReference type="GeneID" id="94369495"/>
<dbReference type="InterPro" id="IPR001769">
    <property type="entry name" value="Gingipain"/>
</dbReference>
<dbReference type="RefSeq" id="WP_027885646.1">
    <property type="nucleotide sequence ID" value="NZ_BMWY01000004.1"/>
</dbReference>
<keyword evidence="1 2" id="KW-0732">Signal</keyword>
<evidence type="ECO:0000313" key="5">
    <source>
        <dbReference type="Proteomes" id="UP000615593"/>
    </source>
</evidence>
<proteinExistence type="predicted"/>
<gene>
    <name evidence="4" type="primary">porU</name>
    <name evidence="4" type="ORF">GCM10008088_18290</name>
</gene>
<dbReference type="InterPro" id="IPR026444">
    <property type="entry name" value="Secre_tail"/>
</dbReference>
<feature type="chain" id="PRO_5047478853" evidence="2">
    <location>
        <begin position="21"/>
        <end position="1275"/>
    </location>
</feature>
<dbReference type="Proteomes" id="UP000615593">
    <property type="component" value="Unassembled WGS sequence"/>
</dbReference>
<dbReference type="SUPFAM" id="SSF52129">
    <property type="entry name" value="Caspase-like"/>
    <property type="match status" value="1"/>
</dbReference>
<organism evidence="4 5">
    <name type="scientific">Mesonia mobilis</name>
    <dbReference type="NCBI Taxonomy" id="369791"/>
    <lineage>
        <taxon>Bacteria</taxon>
        <taxon>Pseudomonadati</taxon>
        <taxon>Bacteroidota</taxon>
        <taxon>Flavobacteriia</taxon>
        <taxon>Flavobacteriales</taxon>
        <taxon>Flavobacteriaceae</taxon>
        <taxon>Mesonia</taxon>
    </lineage>
</organism>
<comment type="caution">
    <text evidence="4">The sequence shown here is derived from an EMBL/GenBank/DDBJ whole genome shotgun (WGS) entry which is preliminary data.</text>
</comment>
<evidence type="ECO:0000256" key="1">
    <source>
        <dbReference type="ARBA" id="ARBA00022729"/>
    </source>
</evidence>
<name>A0ABQ3BTK2_9FLAO</name>
<dbReference type="Pfam" id="PF01364">
    <property type="entry name" value="Peptidase_C25"/>
    <property type="match status" value="1"/>
</dbReference>
<dbReference type="EMBL" id="BMWY01000004">
    <property type="protein sequence ID" value="GGZ56996.1"/>
    <property type="molecule type" value="Genomic_DNA"/>
</dbReference>
<protein>
    <submittedName>
        <fullName evidence="4">Peptidase C25</fullName>
    </submittedName>
</protein>
<dbReference type="InterPro" id="IPR029030">
    <property type="entry name" value="Caspase-like_dom_sf"/>
</dbReference>
<feature type="signal peptide" evidence="2">
    <location>
        <begin position="1"/>
        <end position="20"/>
    </location>
</feature>
<dbReference type="CDD" id="cd02258">
    <property type="entry name" value="Peptidase_C25_N"/>
    <property type="match status" value="1"/>
</dbReference>